<feature type="compositionally biased region" description="Polar residues" evidence="3">
    <location>
        <begin position="1016"/>
        <end position="1028"/>
    </location>
</feature>
<feature type="transmembrane region" description="Helical" evidence="4">
    <location>
        <begin position="1542"/>
        <end position="1569"/>
    </location>
</feature>
<dbReference type="Proteomes" id="UP000186817">
    <property type="component" value="Unassembled WGS sequence"/>
</dbReference>
<evidence type="ECO:0000313" key="6">
    <source>
        <dbReference type="Proteomes" id="UP000186817"/>
    </source>
</evidence>
<keyword evidence="4" id="KW-0472">Membrane</keyword>
<evidence type="ECO:0000256" key="4">
    <source>
        <dbReference type="SAM" id="Phobius"/>
    </source>
</evidence>
<evidence type="ECO:0000256" key="2">
    <source>
        <dbReference type="PIRSR" id="PIRSR610347-2"/>
    </source>
</evidence>
<dbReference type="Gene3D" id="3.30.870.10">
    <property type="entry name" value="Endonuclease Chain A"/>
    <property type="match status" value="2"/>
</dbReference>
<dbReference type="OrthoDB" id="47785at2759"/>
<dbReference type="InterPro" id="IPR010347">
    <property type="entry name" value="Tdp1"/>
</dbReference>
<reference evidence="5 6" key="1">
    <citation type="submission" date="2016-02" db="EMBL/GenBank/DDBJ databases">
        <title>Genome analysis of coral dinoflagellate symbionts highlights evolutionary adaptations to a symbiotic lifestyle.</title>
        <authorList>
            <person name="Aranda M."/>
            <person name="Li Y."/>
            <person name="Liew Y.J."/>
            <person name="Baumgarten S."/>
            <person name="Simakov O."/>
            <person name="Wilson M."/>
            <person name="Piel J."/>
            <person name="Ashoor H."/>
            <person name="Bougouffa S."/>
            <person name="Bajic V.B."/>
            <person name="Ryu T."/>
            <person name="Ravasi T."/>
            <person name="Bayer T."/>
            <person name="Micklem G."/>
            <person name="Kim H."/>
            <person name="Bhak J."/>
            <person name="Lajeunesse T.C."/>
            <person name="Voolstra C.R."/>
        </authorList>
    </citation>
    <scope>NUCLEOTIDE SEQUENCE [LARGE SCALE GENOMIC DNA]</scope>
    <source>
        <strain evidence="5 6">CCMP2467</strain>
    </source>
</reference>
<feature type="binding site" evidence="2">
    <location>
        <position position="338"/>
    </location>
    <ligand>
        <name>substrate</name>
    </ligand>
</feature>
<name>A0A1Q9C9A3_SYMMI</name>
<feature type="active site" description="Nucleophile" evidence="1">
    <location>
        <position position="336"/>
    </location>
</feature>
<gene>
    <name evidence="5" type="primary">Nlrc3</name>
    <name evidence="5" type="ORF">AK812_SmicGene40259</name>
</gene>
<dbReference type="Pfam" id="PF06087">
    <property type="entry name" value="Tyr-DNA_phospho"/>
    <property type="match status" value="2"/>
</dbReference>
<keyword evidence="4" id="KW-0812">Transmembrane</keyword>
<dbReference type="EMBL" id="LSRX01001484">
    <property type="protein sequence ID" value="OLP79447.1"/>
    <property type="molecule type" value="Genomic_DNA"/>
</dbReference>
<comment type="caution">
    <text evidence="5">The sequence shown here is derived from an EMBL/GenBank/DDBJ whole genome shotgun (WGS) entry which is preliminary data.</text>
</comment>
<keyword evidence="6" id="KW-1185">Reference proteome</keyword>
<feature type="transmembrane region" description="Helical" evidence="4">
    <location>
        <begin position="1498"/>
        <end position="1521"/>
    </location>
</feature>
<dbReference type="Pfam" id="PF13516">
    <property type="entry name" value="LRR_6"/>
    <property type="match status" value="2"/>
</dbReference>
<accession>A0A1Q9C9A3</accession>
<evidence type="ECO:0000256" key="3">
    <source>
        <dbReference type="SAM" id="MobiDB-lite"/>
    </source>
</evidence>
<feature type="region of interest" description="Disordered" evidence="3">
    <location>
        <begin position="1009"/>
        <end position="1028"/>
    </location>
</feature>
<dbReference type="SUPFAM" id="SSF56024">
    <property type="entry name" value="Phospholipase D/nuclease"/>
    <property type="match status" value="2"/>
</dbReference>
<dbReference type="GO" id="GO:0006281">
    <property type="term" value="P:DNA repair"/>
    <property type="evidence" value="ECO:0007669"/>
    <property type="project" value="InterPro"/>
</dbReference>
<dbReference type="GO" id="GO:0005634">
    <property type="term" value="C:nucleus"/>
    <property type="evidence" value="ECO:0007669"/>
    <property type="project" value="InterPro"/>
</dbReference>
<feature type="compositionally biased region" description="Basic and acidic residues" evidence="3">
    <location>
        <begin position="1829"/>
        <end position="1882"/>
    </location>
</feature>
<keyword evidence="4" id="KW-1133">Transmembrane helix</keyword>
<dbReference type="PANTHER" id="PTHR12415">
    <property type="entry name" value="TYROSYL-DNA PHOSPHODIESTERASE 1"/>
    <property type="match status" value="1"/>
</dbReference>
<dbReference type="SMART" id="SM00368">
    <property type="entry name" value="LRR_RI"/>
    <property type="match status" value="5"/>
</dbReference>
<dbReference type="GO" id="GO:0008081">
    <property type="term" value="F:phosphoric diester hydrolase activity"/>
    <property type="evidence" value="ECO:0007669"/>
    <property type="project" value="InterPro"/>
</dbReference>
<dbReference type="InterPro" id="IPR032675">
    <property type="entry name" value="LRR_dom_sf"/>
</dbReference>
<feature type="region of interest" description="Disordered" evidence="3">
    <location>
        <begin position="1801"/>
        <end position="1882"/>
    </location>
</feature>
<dbReference type="SUPFAM" id="SSF52047">
    <property type="entry name" value="RNI-like"/>
    <property type="match status" value="1"/>
</dbReference>
<organism evidence="5 6">
    <name type="scientific">Symbiodinium microadriaticum</name>
    <name type="common">Dinoflagellate</name>
    <name type="synonym">Zooxanthella microadriatica</name>
    <dbReference type="NCBI Taxonomy" id="2951"/>
    <lineage>
        <taxon>Eukaryota</taxon>
        <taxon>Sar</taxon>
        <taxon>Alveolata</taxon>
        <taxon>Dinophyceae</taxon>
        <taxon>Suessiales</taxon>
        <taxon>Symbiodiniaceae</taxon>
        <taxon>Symbiodinium</taxon>
    </lineage>
</organism>
<sequence>MAQYQLQAARIWPGRYVAGREFREKFKTLHILDRPSSEAVAVKEIREPELSRFFFDADDAMKSDYYIIFHIRDGESPVPIDGWIPKRFDGCAALVIANFAASKVMERLGKFGGNLAVFGALALASGAWTDCRPGDWLKGDGFWLNRIEEVAVEVPRPLVEFSFEGRVSFTFHVVTLQSSEVDDPLLTEEEQRELEQAVAKSSEGEEPFLTFPISEPRLGLGEGLNTAALGIRDLARVGDREVSPVSVLMTTFDLPDDIEWLQRQLSLGRDTPVTLCGHPWPSRDFLWRELQAVFEDVVLHFPGSANLSRHSKTDIRIPEANLEPVEGGGYSECSVHSKLMLLEFEDRLRVVISSANLLPRFWQMNNEVVWAKDFPRLHHEGLHISVLLQSGTFGQTLSHCLAELLNDAPGHRRMQWLSTLSHFDLECNVHLVMSRPGIYEKSRSLSPTQIGLRLSLMEESLEIMRSEETENLLSAARGEFTGEARLQKRDECWMLCLTGLPLAFLSPASCKALTAAETLGFDVSDGLKVDLLATDLQYPEPEPSSPSEEVACKLPLVQVILESPGGLLPVIDSNDLPATSAAAEFLAHLEINYGLMALRASLSHLPWRQSEERSFVALSSSFSRLDGDWFRAFDDCVGRAAGEGDLPGPRILVPAEGGLRDLAYESLSGEFSSHQAPWHSPGREKVRSHGKLIARLCWDEAESQPNLGACFRYGWIYVGSHNLTVSAWGTIHRSETRPDLHWSGNRELGVLLVEPRSSKRGLFRRTPLPFKLPLEPISLEGREIWGEDSWDWSWPKEGYETQNGTWDENGENWEAEEREASDQKLVVVEHLSWLSRPALEDLPGRNPAVPPWQTGPNLRPERPVPVRAYHIRLDSGGDKLMKAKNLERQAAGAASAAPATSGKASRVKNHVKAEILGPAVLIWSLYEAAKPNWTEKDLNNVVEKLSKAQATGEFKETTNRQKTSFVNMGFAATCLELVRPRNGGSSEPSYCPHSVTPFRLWRRRHSRGTADLQAPAETSNLSEVGTESSDLDDPLALADLLLDPQINVRLVRGTFLRKLHQEQRPAVRRQEIEQEADALVTQDELNRWRTDADFRQKEWSWYFYDYMSIYQFYRGSAESYQQQWGGRNRDPLPRVPAHEYTHTYFITKLSPARALDTTHKIEVFFAPDEDGAAGQMQEVPIKDLKRNDTPYFERGWCEAEMQWSCMRGQASQTVALDFHEHSRALSLYCRAPMPPDVFQRQVERNELRFTHANNSKDVMKLQRRVFLDKAARLEVLSRTDLSASQIVVLGLALPFYSRLQVLTIVDSQIEAAGAEELAKALNMKELNLSHCSISCAAMSALAGGLQGSQKLTHLVCTSCALRSEHIEALPRALTSQSQIQILDLSENKIDCDGATALARALLEGCKLRQLSLRRNKIADRGAGAFADALRRAAMESQPLCRLDLDCNEIEAPGWKLLDQVLEEVQFLAEAWFDKFRLGTHKKPDIWKTSIDCQRRCSIWHLTLFALHFAWHMFWIMLAHYFHCIRGEVAKCEKTNLIWDYQLRSGFAGLSMFLVLALAAWCIWCLVVVAKGAGCLSIGSRKFELSVWRGCNLVISLLGAVSLRSAGQKIFATDTVAVLRQRVDLEEPPKPQIEKNPQNLPVQRWEVVHDLAMVREKPSLAARALARKEEIRCDQDRGEIVQSAEETFDGFLKLHGEEGWCAKAGSSTIDLLLLRRLPGQQEMVLAADFPAPGSGPQHFKVIFSPSVAVRAAPSTDANIISARRVGEVPDIFRMDQIGGRRRMDAESPGRHPQHGVLLQPAFDKATGGPAADAEQQKAEQRLKLRQAGAPDHRHEFGLSGELEEKRRQEEQRRRQEEIRRVQEEQERRRQREEEAKRAKEAEEARERLRSIRQVVRHAAAPWILCVQWPWLRGCLVVVPACIGEPPFSS</sequence>
<dbReference type="Gene3D" id="3.80.10.10">
    <property type="entry name" value="Ribonuclease Inhibitor"/>
    <property type="match status" value="1"/>
</dbReference>
<evidence type="ECO:0000256" key="1">
    <source>
        <dbReference type="PIRSR" id="PIRSR610347-1"/>
    </source>
</evidence>
<dbReference type="InterPro" id="IPR001611">
    <property type="entry name" value="Leu-rich_rpt"/>
</dbReference>
<protein>
    <submittedName>
        <fullName evidence="5">Protein NLRC3</fullName>
    </submittedName>
</protein>
<evidence type="ECO:0000313" key="5">
    <source>
        <dbReference type="EMBL" id="OLP79447.1"/>
    </source>
</evidence>
<proteinExistence type="predicted"/>